<feature type="binding site" evidence="10">
    <location>
        <position position="313"/>
    </location>
    <ligand>
        <name>Mg(2+)</name>
        <dbReference type="ChEBI" id="CHEBI:18420"/>
    </ligand>
</feature>
<feature type="binding site" evidence="10">
    <location>
        <position position="312"/>
    </location>
    <ligand>
        <name>K(+)</name>
        <dbReference type="ChEBI" id="CHEBI:29103"/>
    </ligand>
</feature>
<dbReference type="PANTHER" id="PTHR42714">
    <property type="entry name" value="TRNA MODIFICATION GTPASE GTPBP3"/>
    <property type="match status" value="1"/>
</dbReference>
<dbReference type="GO" id="GO:0005525">
    <property type="term" value="F:GTP binding"/>
    <property type="evidence" value="ECO:0007669"/>
    <property type="project" value="UniProtKB-UniRule"/>
</dbReference>
<evidence type="ECO:0000256" key="3">
    <source>
        <dbReference type="ARBA" id="ARBA00022694"/>
    </source>
</evidence>
<dbReference type="EMBL" id="LRPN01000039">
    <property type="protein sequence ID" value="KWZ83327.1"/>
    <property type="molecule type" value="Genomic_DNA"/>
</dbReference>
<dbReference type="InterPro" id="IPR004520">
    <property type="entry name" value="GTPase_MnmE"/>
</dbReference>
<keyword evidence="2 10" id="KW-0963">Cytoplasm</keyword>
<comment type="function">
    <text evidence="10">Exhibits a very high intrinsic GTPase hydrolysis rate. Involved in the addition of a carboxymethylaminomethyl (cmnm) group at the wobble position (U34) of certain tRNAs, forming tRNA-cmnm(5)s(2)U34.</text>
</comment>
<dbReference type="InterPro" id="IPR018948">
    <property type="entry name" value="GTP-bd_TrmE_N"/>
</dbReference>
<dbReference type="Proteomes" id="UP000070376">
    <property type="component" value="Unassembled WGS sequence"/>
</dbReference>
<feature type="binding site" evidence="10">
    <location>
        <begin position="332"/>
        <end position="335"/>
    </location>
    <ligand>
        <name>GTP</name>
        <dbReference type="ChEBI" id="CHEBI:37565"/>
    </ligand>
</feature>
<proteinExistence type="inferred from homology"/>
<keyword evidence="3 10" id="KW-0819">tRNA processing</keyword>
<dbReference type="CDD" id="cd14858">
    <property type="entry name" value="TrmE_N"/>
    <property type="match status" value="1"/>
</dbReference>
<evidence type="ECO:0000256" key="10">
    <source>
        <dbReference type="HAMAP-Rule" id="MF_00379"/>
    </source>
</evidence>
<evidence type="ECO:0000313" key="14">
    <source>
        <dbReference type="Proteomes" id="UP000070376"/>
    </source>
</evidence>
<dbReference type="Gene3D" id="3.40.50.300">
    <property type="entry name" value="P-loop containing nucleotide triphosphate hydrolases"/>
    <property type="match status" value="1"/>
</dbReference>
<feature type="binding site" evidence="10">
    <location>
        <position position="516"/>
    </location>
    <ligand>
        <name>(6S)-5-formyl-5,6,7,8-tetrahydrofolate</name>
        <dbReference type="ChEBI" id="CHEBI:57457"/>
    </ligand>
</feature>
<sequence length="516" mass="57602">MDKLKWSYRLFVDCGKEHIACICEKIWYSITLGEKKENRVPIFYINDQKRKRGEKMEMDTIAAISTPMGEGAISIVRLSGENAIAIANRLFAGVGGKKLADVPSHTIHYGKIVDPDTGETVEEAMVSVMKAPKTFTREDVVEINCHGGLVVVNRVLQLVLNNGARLAEPGEFTKRAFLNGRIDLSQAEAVMDLIRAKTDKAMNVAIGQMEGRLSKLVKKLRQEILEVVAHIEVNIDYPEYDDVEEMTHRMLEEKAQYIKNEIEKLLRTAHQGKILREGLSTAIIGRPNVGKSSLLNSLVQENKAIVTDIPGTTRDVIEEYVNVRGVPLRLIDTAGIRETEDIVERIGVERSRKALKEADLILLVINSSEPLSPEDEALFEAVEGMDVIVILNKWDLPHQVEMESVRELAQGAKILTTSLVTEEGMEKLEDAIAAMYFEGQMETGDLTYVSNSRHIALLNQALEAIQDVQNGIQSNTPIDIIQIDLTRTWDLLGEIIGDTVQESLLNQLFSQFCLGK</sequence>
<reference evidence="14" key="1">
    <citation type="submission" date="2016-01" db="EMBL/GenBank/DDBJ databases">
        <authorList>
            <person name="Mitreva M."/>
            <person name="Pepin K.H."/>
            <person name="Mihindukulasuriya K.A."/>
            <person name="Fulton R."/>
            <person name="Fronick C."/>
            <person name="O'Laughlin M."/>
            <person name="Miner T."/>
            <person name="Herter B."/>
            <person name="Rosa B.A."/>
            <person name="Cordes M."/>
            <person name="Tomlinson C."/>
            <person name="Wollam A."/>
            <person name="Palsikar V.B."/>
            <person name="Mardis E.R."/>
            <person name="Wilson R.K."/>
        </authorList>
    </citation>
    <scope>NUCLEOTIDE SEQUENCE [LARGE SCALE GENOMIC DNA]</scope>
    <source>
        <strain evidence="14">GED7749B</strain>
    </source>
</reference>
<keyword evidence="9 10" id="KW-0342">GTP-binding</keyword>
<evidence type="ECO:0000256" key="5">
    <source>
        <dbReference type="ARBA" id="ARBA00022741"/>
    </source>
</evidence>
<dbReference type="Pfam" id="PF12631">
    <property type="entry name" value="MnmE_helical"/>
    <property type="match status" value="1"/>
</dbReference>
<dbReference type="NCBIfam" id="TIGR00450">
    <property type="entry name" value="mnmE_trmE_thdF"/>
    <property type="match status" value="1"/>
</dbReference>
<comment type="caution">
    <text evidence="13">The sequence shown here is derived from an EMBL/GenBank/DDBJ whole genome shotgun (WGS) entry which is preliminary data.</text>
</comment>
<dbReference type="PRINTS" id="PR00326">
    <property type="entry name" value="GTP1OBG"/>
</dbReference>
<feature type="binding site" evidence="10">
    <location>
        <position position="77"/>
    </location>
    <ligand>
        <name>(6S)-5-formyl-5,6,7,8-tetrahydrofolate</name>
        <dbReference type="ChEBI" id="CHEBI:57457"/>
    </ligand>
</feature>
<dbReference type="GO" id="GO:0046872">
    <property type="term" value="F:metal ion binding"/>
    <property type="evidence" value="ECO:0007669"/>
    <property type="project" value="UniProtKB-KW"/>
</dbReference>
<comment type="cofactor">
    <cofactor evidence="10">
        <name>K(+)</name>
        <dbReference type="ChEBI" id="CHEBI:29103"/>
    </cofactor>
    <text evidence="10">Binds 1 potassium ion per subunit.</text>
</comment>
<dbReference type="InterPro" id="IPR027266">
    <property type="entry name" value="TrmE/GcvT-like"/>
</dbReference>
<feature type="binding site" evidence="10">
    <location>
        <position position="142"/>
    </location>
    <ligand>
        <name>(6S)-5-formyl-5,6,7,8-tetrahydrofolate</name>
        <dbReference type="ChEBI" id="CHEBI:57457"/>
    </ligand>
</feature>
<comment type="caution">
    <text evidence="10">Lacks conserved residue(s) required for the propagation of feature annotation.</text>
</comment>
<evidence type="ECO:0000313" key="13">
    <source>
        <dbReference type="EMBL" id="KWZ83327.1"/>
    </source>
</evidence>
<dbReference type="HAMAP" id="MF_00379">
    <property type="entry name" value="GTPase_MnmE"/>
    <property type="match status" value="1"/>
</dbReference>
<dbReference type="InterPro" id="IPR031168">
    <property type="entry name" value="G_TrmE"/>
</dbReference>
<dbReference type="GO" id="GO:0042802">
    <property type="term" value="F:identical protein binding"/>
    <property type="evidence" value="ECO:0007669"/>
    <property type="project" value="UniProtKB-ARBA"/>
</dbReference>
<dbReference type="InterPro" id="IPR006073">
    <property type="entry name" value="GTP-bd"/>
</dbReference>
<evidence type="ECO:0000256" key="4">
    <source>
        <dbReference type="ARBA" id="ARBA00022723"/>
    </source>
</evidence>
<dbReference type="CDD" id="cd04164">
    <property type="entry name" value="trmE"/>
    <property type="match status" value="1"/>
</dbReference>
<dbReference type="Pfam" id="PF10396">
    <property type="entry name" value="TrmE_N"/>
    <property type="match status" value="1"/>
</dbReference>
<feature type="binding site" evidence="10">
    <location>
        <position position="309"/>
    </location>
    <ligand>
        <name>K(+)</name>
        <dbReference type="ChEBI" id="CHEBI:29103"/>
    </ligand>
</feature>
<comment type="subunit">
    <text evidence="10">Homodimer. Heterotetramer of two MnmE and two MnmG subunits.</text>
</comment>
<dbReference type="GO" id="GO:0003924">
    <property type="term" value="F:GTPase activity"/>
    <property type="evidence" value="ECO:0007669"/>
    <property type="project" value="UniProtKB-UniRule"/>
</dbReference>
<feature type="binding site" evidence="10">
    <location>
        <position position="288"/>
    </location>
    <ligand>
        <name>K(+)</name>
        <dbReference type="ChEBI" id="CHEBI:29103"/>
    </ligand>
</feature>
<dbReference type="SUPFAM" id="SSF52540">
    <property type="entry name" value="P-loop containing nucleoside triphosphate hydrolases"/>
    <property type="match status" value="1"/>
</dbReference>
<organism evidence="13 14">
    <name type="scientific">Heyndrickxia coagulans</name>
    <name type="common">Weizmannia coagulans</name>
    <dbReference type="NCBI Taxonomy" id="1398"/>
    <lineage>
        <taxon>Bacteria</taxon>
        <taxon>Bacillati</taxon>
        <taxon>Bacillota</taxon>
        <taxon>Bacilli</taxon>
        <taxon>Bacillales</taxon>
        <taxon>Bacillaceae</taxon>
        <taxon>Heyndrickxia</taxon>
    </lineage>
</organism>
<dbReference type="AlphaFoldDB" id="A0A133KV11"/>
<evidence type="ECO:0000256" key="11">
    <source>
        <dbReference type="RuleBase" id="RU003313"/>
    </source>
</evidence>
<dbReference type="Gene3D" id="1.20.120.430">
    <property type="entry name" value="tRNA modification GTPase MnmE domain 2"/>
    <property type="match status" value="1"/>
</dbReference>
<comment type="subcellular location">
    <subcellularLocation>
        <location evidence="10">Cytoplasm</location>
    </subcellularLocation>
</comment>
<accession>A0A133KV11</accession>
<evidence type="ECO:0000259" key="12">
    <source>
        <dbReference type="PROSITE" id="PS51709"/>
    </source>
</evidence>
<evidence type="ECO:0000256" key="2">
    <source>
        <dbReference type="ARBA" id="ARBA00022490"/>
    </source>
</evidence>
<dbReference type="GO" id="GO:0030488">
    <property type="term" value="P:tRNA methylation"/>
    <property type="evidence" value="ECO:0007669"/>
    <property type="project" value="TreeGrafter"/>
</dbReference>
<dbReference type="NCBIfam" id="NF003661">
    <property type="entry name" value="PRK05291.1-3"/>
    <property type="match status" value="1"/>
</dbReference>
<dbReference type="NCBIfam" id="TIGR00231">
    <property type="entry name" value="small_GTP"/>
    <property type="match status" value="1"/>
</dbReference>
<dbReference type="InterPro" id="IPR005225">
    <property type="entry name" value="Small_GTP-bd"/>
</dbReference>
<feature type="binding site" evidence="10">
    <location>
        <begin position="288"/>
        <end position="293"/>
    </location>
    <ligand>
        <name>GTP</name>
        <dbReference type="ChEBI" id="CHEBI:37565"/>
    </ligand>
</feature>
<dbReference type="FunFam" id="3.40.50.300:FF:000494">
    <property type="entry name" value="tRNA modification GTPase MnmE"/>
    <property type="match status" value="1"/>
</dbReference>
<dbReference type="Pfam" id="PF01926">
    <property type="entry name" value="MMR_HSR1"/>
    <property type="match status" value="1"/>
</dbReference>
<keyword evidence="6 10" id="KW-0378">Hydrolase</keyword>
<dbReference type="PROSITE" id="PS51709">
    <property type="entry name" value="G_TRME"/>
    <property type="match status" value="1"/>
</dbReference>
<feature type="domain" description="TrmE-type G" evidence="12">
    <location>
        <begin position="278"/>
        <end position="437"/>
    </location>
</feature>
<keyword evidence="4 10" id="KW-0479">Metal-binding</keyword>
<evidence type="ECO:0000256" key="9">
    <source>
        <dbReference type="ARBA" id="ARBA00023134"/>
    </source>
</evidence>
<dbReference type="InterPro" id="IPR027368">
    <property type="entry name" value="MnmE_dom2"/>
</dbReference>
<feature type="binding site" evidence="10">
    <location>
        <position position="307"/>
    </location>
    <ligand>
        <name>K(+)</name>
        <dbReference type="ChEBI" id="CHEBI:29103"/>
    </ligand>
</feature>
<name>A0A133KV11_HEYCO</name>
<keyword evidence="5 10" id="KW-0547">Nucleotide-binding</keyword>
<protein>
    <recommendedName>
        <fullName evidence="10">tRNA modification GTPase MnmE</fullName>
        <ecNumber evidence="10">3.6.-.-</ecNumber>
    </recommendedName>
</protein>
<comment type="similarity">
    <text evidence="1 10 11">Belongs to the TRAFAC class TrmE-Era-EngA-EngB-Septin-like GTPase superfamily. TrmE GTPase family.</text>
</comment>
<evidence type="ECO:0000256" key="7">
    <source>
        <dbReference type="ARBA" id="ARBA00022842"/>
    </source>
</evidence>
<keyword evidence="8 10" id="KW-0630">Potassium</keyword>
<evidence type="ECO:0000256" key="8">
    <source>
        <dbReference type="ARBA" id="ARBA00022958"/>
    </source>
</evidence>
<dbReference type="PATRIC" id="fig|1398.22.peg.1328"/>
<dbReference type="InterPro" id="IPR025867">
    <property type="entry name" value="MnmE_helical"/>
</dbReference>
<dbReference type="EC" id="3.6.-.-" evidence="10"/>
<evidence type="ECO:0000256" key="6">
    <source>
        <dbReference type="ARBA" id="ARBA00022801"/>
    </source>
</evidence>
<dbReference type="InterPro" id="IPR027417">
    <property type="entry name" value="P-loop_NTPase"/>
</dbReference>
<dbReference type="GO" id="GO:0002098">
    <property type="term" value="P:tRNA wobble uridine modification"/>
    <property type="evidence" value="ECO:0007669"/>
    <property type="project" value="TreeGrafter"/>
</dbReference>
<dbReference type="GO" id="GO:0005829">
    <property type="term" value="C:cytosol"/>
    <property type="evidence" value="ECO:0007669"/>
    <property type="project" value="TreeGrafter"/>
</dbReference>
<dbReference type="Gene3D" id="3.30.1360.120">
    <property type="entry name" value="Probable tRNA modification gtpase trme, domain 1"/>
    <property type="match status" value="1"/>
</dbReference>
<dbReference type="PANTHER" id="PTHR42714:SF2">
    <property type="entry name" value="TRNA MODIFICATION GTPASE GTPBP3, MITOCHONDRIAL"/>
    <property type="match status" value="1"/>
</dbReference>
<keyword evidence="7 10" id="KW-0460">Magnesium</keyword>
<evidence type="ECO:0000256" key="1">
    <source>
        <dbReference type="ARBA" id="ARBA00011043"/>
    </source>
</evidence>
<feature type="binding site" evidence="10">
    <location>
        <position position="292"/>
    </location>
    <ligand>
        <name>Mg(2+)</name>
        <dbReference type="ChEBI" id="CHEBI:18420"/>
    </ligand>
</feature>
<gene>
    <name evidence="10" type="primary">mnmE</name>
    <name evidence="10" type="synonym">trmE</name>
    <name evidence="13" type="ORF">HMPREF3213_01315</name>
</gene>
<dbReference type="FunFam" id="3.30.1360.120:FF:000003">
    <property type="entry name" value="tRNA modification GTPase MnmE"/>
    <property type="match status" value="1"/>
</dbReference>
<feature type="binding site" evidence="10">
    <location>
        <begin position="307"/>
        <end position="313"/>
    </location>
    <ligand>
        <name>GTP</name>
        <dbReference type="ChEBI" id="CHEBI:37565"/>
    </ligand>
</feature>
<feature type="binding site" evidence="10">
    <location>
        <position position="181"/>
    </location>
    <ligand>
        <name>(6S)-5-formyl-5,6,7,8-tetrahydrofolate</name>
        <dbReference type="ChEBI" id="CHEBI:57457"/>
    </ligand>
</feature>